<evidence type="ECO:0000313" key="3">
    <source>
        <dbReference type="Proteomes" id="UP001497525"/>
    </source>
</evidence>
<reference evidence="2" key="1">
    <citation type="submission" date="2024-06" db="EMBL/GenBank/DDBJ databases">
        <authorList>
            <person name="Liu X."/>
            <person name="Lenzi L."/>
            <person name="Haldenby T S."/>
            <person name="Uol C."/>
        </authorList>
    </citation>
    <scope>NUCLEOTIDE SEQUENCE</scope>
</reference>
<organism evidence="2 3">
    <name type="scientific">Calicophoron daubneyi</name>
    <name type="common">Rumen fluke</name>
    <name type="synonym">Paramphistomum daubneyi</name>
    <dbReference type="NCBI Taxonomy" id="300641"/>
    <lineage>
        <taxon>Eukaryota</taxon>
        <taxon>Metazoa</taxon>
        <taxon>Spiralia</taxon>
        <taxon>Lophotrochozoa</taxon>
        <taxon>Platyhelminthes</taxon>
        <taxon>Trematoda</taxon>
        <taxon>Digenea</taxon>
        <taxon>Plagiorchiida</taxon>
        <taxon>Pronocephalata</taxon>
        <taxon>Paramphistomoidea</taxon>
        <taxon>Paramphistomidae</taxon>
        <taxon>Calicophoron</taxon>
    </lineage>
</organism>
<dbReference type="GO" id="GO:0000347">
    <property type="term" value="C:THO complex"/>
    <property type="evidence" value="ECO:0007669"/>
    <property type="project" value="TreeGrafter"/>
</dbReference>
<dbReference type="PANTHER" id="PTHR44411">
    <property type="entry name" value="THO COMPLEX SUBUNIT 6 HOMOLOG"/>
    <property type="match status" value="1"/>
</dbReference>
<dbReference type="Gene3D" id="2.130.10.10">
    <property type="entry name" value="YVTN repeat-like/Quinoprotein amine dehydrogenase"/>
    <property type="match status" value="1"/>
</dbReference>
<evidence type="ECO:0008006" key="4">
    <source>
        <dbReference type="Google" id="ProtNLM"/>
    </source>
</evidence>
<dbReference type="GO" id="GO:0006406">
    <property type="term" value="P:mRNA export from nucleus"/>
    <property type="evidence" value="ECO:0007669"/>
    <property type="project" value="TreeGrafter"/>
</dbReference>
<dbReference type="Proteomes" id="UP001497525">
    <property type="component" value="Unassembled WGS sequence"/>
</dbReference>
<accession>A0AAV2TGI8</accession>
<dbReference type="InterPro" id="IPR036322">
    <property type="entry name" value="WD40_repeat_dom_sf"/>
</dbReference>
<keyword evidence="1" id="KW-0853">WD repeat</keyword>
<dbReference type="PANTHER" id="PTHR44411:SF1">
    <property type="entry name" value="THO COMPLEX SUBUNIT 6 HOMOLOG"/>
    <property type="match status" value="1"/>
</dbReference>
<dbReference type="AlphaFoldDB" id="A0AAV2TGI8"/>
<proteinExistence type="predicted"/>
<name>A0AAV2TGI8_CALDB</name>
<dbReference type="InterPro" id="IPR042626">
    <property type="entry name" value="THOC6"/>
</dbReference>
<protein>
    <recommendedName>
        <fullName evidence="4">THO complex subunit 6</fullName>
    </recommendedName>
</protein>
<comment type="caution">
    <text evidence="2">The sequence shown here is derived from an EMBL/GenBank/DDBJ whole genome shotgun (WGS) entry which is preliminary data.</text>
</comment>
<dbReference type="SUPFAM" id="SSF50978">
    <property type="entry name" value="WD40 repeat-like"/>
    <property type="match status" value="1"/>
</dbReference>
<gene>
    <name evidence="2" type="ORF">CDAUBV1_LOCUS9717</name>
</gene>
<dbReference type="InterPro" id="IPR015943">
    <property type="entry name" value="WD40/YVTN_repeat-like_dom_sf"/>
</dbReference>
<sequence>MKDDLRPALHTTVLSFATSPNKDFIAFGTNTRKLLVYSASALFKYPQFEGDPHQIFDLKISKSWHSLCTGNGLLFCGADRTVFIFKWKDIIKGSALSCVVQLPTDSFNFMDSGITSILFKKESDQLIVATGTGFIHVFSIQDENLIHLSKYLAHKSVIHRICTAGPNEFGSCSEDGLACFWDSRTTNKPTCSFEPDIVPHLSRPDLGAWLTTLSCDSLDCDWFATGGGPRLCLWNRRAASPVTLLQLDSRSSIWHPQTTGFSCPGKEPRIIAGGNSSEIYQWNHSGSLASSLSLADPPSARVSHIMVAELVDNPDCGKTNASYMTRNDSENVLVVAGVGPAIRVVSALGYPLGILNLS</sequence>
<dbReference type="EMBL" id="CAXLJL010000267">
    <property type="protein sequence ID" value="CAL5135585.1"/>
    <property type="molecule type" value="Genomic_DNA"/>
</dbReference>
<evidence type="ECO:0000313" key="2">
    <source>
        <dbReference type="EMBL" id="CAL5135585.1"/>
    </source>
</evidence>
<evidence type="ECO:0000256" key="1">
    <source>
        <dbReference type="ARBA" id="ARBA00022574"/>
    </source>
</evidence>
<dbReference type="GO" id="GO:0000346">
    <property type="term" value="C:transcription export complex"/>
    <property type="evidence" value="ECO:0007669"/>
    <property type="project" value="TreeGrafter"/>
</dbReference>